<dbReference type="VEuPathDB" id="MicrosporidiaDB:CWI36_0418p0020"/>
<evidence type="ECO:0000313" key="1">
    <source>
        <dbReference type="EMBL" id="TBU03433.1"/>
    </source>
</evidence>
<name>A0A4Q9L712_9MICR</name>
<dbReference type="VEuPathDB" id="MicrosporidiaDB:CWI39_0968p0010"/>
<comment type="caution">
    <text evidence="1">The sequence shown here is derived from an EMBL/GenBank/DDBJ whole genome shotgun (WGS) entry which is preliminary data.</text>
</comment>
<sequence length="626" mass="75139">MLNFLIIATVTNVKFVFQVNDRKNDSTGDILPLDEINSNIEYLRVLRCSKGSILAQIVSENTFKNEPIFYLNDIEKYPLRFRKFYVSPSETHQEIILYMEDHFEVEFDINLTNIIQNLLFNLSFIKIDFENISNDMKVRFNISDNRSFRLFMFIFKVIRFSYMSEINGFMKFLYAQACAFKLKESDFITTDVKNRILRIEVLFDLFTIQVIHLQNIDRIRSEVENILSLVLNNLEKIVFFNLKLDNIFIDFINKHKIFRRTKALEFISCDFKDIEFDLSEELIHGKDEPFAPEIICLITDLNISFQENTNHETKNKIKFSEFCINTNFYPRESNSKILVNTSFIYKCSMWRIMGFETNDNHIENLIMDFYNEKLLEFNFLQISKYEYINVINIRHSEISFASLNEILLFKNIKRLVLEEIKIIEKNENVRFTFRNNSIMILEVIYPEISSKSIIYDYIDMLDELKNLRLQFENKLAKNYILSQVDCKFISKLKFNQIESLTFKYCIFSTSDKESIRCKNLEYIKFHRCKFDNINFSNLFCKDIRYKIKKFYMNESQLTEKDLIWLCSLLCLIYMSFFDSIIHYNALLKFKKSDFANPTNLKLNLFQYKNRSKYKNHLYEEFGLVDR</sequence>
<proteinExistence type="predicted"/>
<dbReference type="Proteomes" id="UP000293045">
    <property type="component" value="Unassembled WGS sequence"/>
</dbReference>
<dbReference type="EMBL" id="PIXR01000968">
    <property type="protein sequence ID" value="TBU03433.1"/>
    <property type="molecule type" value="Genomic_DNA"/>
</dbReference>
<dbReference type="AlphaFoldDB" id="A0A4Q9L712"/>
<dbReference type="VEuPathDB" id="MicrosporidiaDB:CWI36_0418p0010"/>
<gene>
    <name evidence="1" type="ORF">CWI39_0968p0010</name>
</gene>
<organism evidence="1 2">
    <name type="scientific">Hamiltosporidium magnivora</name>
    <dbReference type="NCBI Taxonomy" id="148818"/>
    <lineage>
        <taxon>Eukaryota</taxon>
        <taxon>Fungi</taxon>
        <taxon>Fungi incertae sedis</taxon>
        <taxon>Microsporidia</taxon>
        <taxon>Dubosqiidae</taxon>
        <taxon>Hamiltosporidium</taxon>
    </lineage>
</organism>
<accession>A0A4Q9L712</accession>
<reference evidence="1 2" key="1">
    <citation type="submission" date="2017-12" db="EMBL/GenBank/DDBJ databases">
        <authorList>
            <person name="Pombert J.-F."/>
            <person name="Haag K.L."/>
            <person name="Ebert D."/>
        </authorList>
    </citation>
    <scope>NUCLEOTIDE SEQUENCE [LARGE SCALE GENOMIC DNA]</scope>
    <source>
        <strain evidence="1">IL-BN-2</strain>
    </source>
</reference>
<protein>
    <submittedName>
        <fullName evidence="1">Uncharacterized protein</fullName>
    </submittedName>
</protein>
<evidence type="ECO:0000313" key="2">
    <source>
        <dbReference type="Proteomes" id="UP000293045"/>
    </source>
</evidence>